<gene>
    <name evidence="6" type="ORF">MNBD_GAMMA01-1455</name>
</gene>
<dbReference type="SUPFAM" id="SSF46561">
    <property type="entry name" value="Ribosomal protein L29 (L29p)"/>
    <property type="match status" value="1"/>
</dbReference>
<evidence type="ECO:0000256" key="2">
    <source>
        <dbReference type="ARBA" id="ARBA00022980"/>
    </source>
</evidence>
<dbReference type="GO" id="GO:0006412">
    <property type="term" value="P:translation"/>
    <property type="evidence" value="ECO:0007669"/>
    <property type="project" value="InterPro"/>
</dbReference>
<proteinExistence type="inferred from homology"/>
<sequence length="70" mass="8079">MNVKELKAKNASELKDKLIELQKSQFDLRMARGNGQLTKNHLLTEVRRDIARVKTIIKQDMIASNKESNK</sequence>
<evidence type="ECO:0000256" key="1">
    <source>
        <dbReference type="ARBA" id="ARBA00009254"/>
    </source>
</evidence>
<dbReference type="EMBL" id="UOEW01000271">
    <property type="protein sequence ID" value="VAW40449.1"/>
    <property type="molecule type" value="Genomic_DNA"/>
</dbReference>
<dbReference type="PANTHER" id="PTHR10916">
    <property type="entry name" value="60S RIBOSOMAL PROTEIN L35/50S RIBOSOMAL PROTEIN L29"/>
    <property type="match status" value="1"/>
</dbReference>
<dbReference type="InterPro" id="IPR050063">
    <property type="entry name" value="Ribosomal_protein_uL29"/>
</dbReference>
<keyword evidence="2 6" id="KW-0689">Ribosomal protein</keyword>
<protein>
    <recommendedName>
        <fullName evidence="4">Large ribosomal subunit protein uL29</fullName>
    </recommendedName>
    <alternativeName>
        <fullName evidence="5">50S ribosomal protein L29</fullName>
    </alternativeName>
</protein>
<evidence type="ECO:0000256" key="5">
    <source>
        <dbReference type="ARBA" id="ARBA00035476"/>
    </source>
</evidence>
<dbReference type="GO" id="GO:0003735">
    <property type="term" value="F:structural constituent of ribosome"/>
    <property type="evidence" value="ECO:0007669"/>
    <property type="project" value="InterPro"/>
</dbReference>
<dbReference type="GO" id="GO:0022625">
    <property type="term" value="C:cytosolic large ribosomal subunit"/>
    <property type="evidence" value="ECO:0007669"/>
    <property type="project" value="TreeGrafter"/>
</dbReference>
<dbReference type="AlphaFoldDB" id="A0A3B0VUB5"/>
<evidence type="ECO:0000256" key="3">
    <source>
        <dbReference type="ARBA" id="ARBA00023274"/>
    </source>
</evidence>
<evidence type="ECO:0000256" key="4">
    <source>
        <dbReference type="ARBA" id="ARBA00035204"/>
    </source>
</evidence>
<dbReference type="InterPro" id="IPR001854">
    <property type="entry name" value="Ribosomal_uL29"/>
</dbReference>
<organism evidence="6">
    <name type="scientific">hydrothermal vent metagenome</name>
    <dbReference type="NCBI Taxonomy" id="652676"/>
    <lineage>
        <taxon>unclassified sequences</taxon>
        <taxon>metagenomes</taxon>
        <taxon>ecological metagenomes</taxon>
    </lineage>
</organism>
<dbReference type="NCBIfam" id="TIGR00012">
    <property type="entry name" value="L29"/>
    <property type="match status" value="1"/>
</dbReference>
<dbReference type="FunFam" id="1.10.287.310:FF:000001">
    <property type="entry name" value="50S ribosomal protein L29"/>
    <property type="match status" value="1"/>
</dbReference>
<dbReference type="Gene3D" id="1.10.287.310">
    <property type="match status" value="1"/>
</dbReference>
<dbReference type="InterPro" id="IPR036049">
    <property type="entry name" value="Ribosomal_uL29_sf"/>
</dbReference>
<dbReference type="Pfam" id="PF00831">
    <property type="entry name" value="Ribosomal_L29"/>
    <property type="match status" value="1"/>
</dbReference>
<accession>A0A3B0VUB5</accession>
<dbReference type="CDD" id="cd00427">
    <property type="entry name" value="Ribosomal_L29_HIP"/>
    <property type="match status" value="1"/>
</dbReference>
<name>A0A3B0VUB5_9ZZZZ</name>
<dbReference type="PANTHER" id="PTHR10916:SF0">
    <property type="entry name" value="LARGE RIBOSOMAL SUBUNIT PROTEIN UL29C"/>
    <property type="match status" value="1"/>
</dbReference>
<reference evidence="6" key="1">
    <citation type="submission" date="2018-06" db="EMBL/GenBank/DDBJ databases">
        <authorList>
            <person name="Zhirakovskaya E."/>
        </authorList>
    </citation>
    <scope>NUCLEOTIDE SEQUENCE</scope>
</reference>
<comment type="similarity">
    <text evidence="1">Belongs to the universal ribosomal protein uL29 family.</text>
</comment>
<keyword evidence="3" id="KW-0687">Ribonucleoprotein</keyword>
<dbReference type="HAMAP" id="MF_00374">
    <property type="entry name" value="Ribosomal_uL29"/>
    <property type="match status" value="1"/>
</dbReference>
<evidence type="ECO:0000313" key="6">
    <source>
        <dbReference type="EMBL" id="VAW40449.1"/>
    </source>
</evidence>